<reference evidence="2" key="1">
    <citation type="submission" date="2018-02" db="EMBL/GenBank/DDBJ databases">
        <title>Rhizophora mucronata_Transcriptome.</title>
        <authorList>
            <person name="Meera S.P."/>
            <person name="Sreeshan A."/>
            <person name="Augustine A."/>
        </authorList>
    </citation>
    <scope>NUCLEOTIDE SEQUENCE</scope>
    <source>
        <tissue evidence="2">Leaf</tissue>
    </source>
</reference>
<accession>A0A2P2LE57</accession>
<feature type="region of interest" description="Disordered" evidence="1">
    <location>
        <begin position="1"/>
        <end position="20"/>
    </location>
</feature>
<evidence type="ECO:0000313" key="2">
    <source>
        <dbReference type="EMBL" id="MBX16252.1"/>
    </source>
</evidence>
<dbReference type="AlphaFoldDB" id="A0A2P2LE57"/>
<sequence>MHTNSCTGPRRHSDSSSATKFPVEIVNGIPHGKFLESQLPISQPAEVAVQKEIYT</sequence>
<protein>
    <submittedName>
        <fullName evidence="2">Uncharacterized protein</fullName>
    </submittedName>
</protein>
<proteinExistence type="predicted"/>
<name>A0A2P2LE57_RHIMU</name>
<evidence type="ECO:0000256" key="1">
    <source>
        <dbReference type="SAM" id="MobiDB-lite"/>
    </source>
</evidence>
<dbReference type="EMBL" id="GGEC01035768">
    <property type="protein sequence ID" value="MBX16252.1"/>
    <property type="molecule type" value="Transcribed_RNA"/>
</dbReference>
<organism evidence="2">
    <name type="scientific">Rhizophora mucronata</name>
    <name type="common">Asiatic mangrove</name>
    <dbReference type="NCBI Taxonomy" id="61149"/>
    <lineage>
        <taxon>Eukaryota</taxon>
        <taxon>Viridiplantae</taxon>
        <taxon>Streptophyta</taxon>
        <taxon>Embryophyta</taxon>
        <taxon>Tracheophyta</taxon>
        <taxon>Spermatophyta</taxon>
        <taxon>Magnoliopsida</taxon>
        <taxon>eudicotyledons</taxon>
        <taxon>Gunneridae</taxon>
        <taxon>Pentapetalae</taxon>
        <taxon>rosids</taxon>
        <taxon>fabids</taxon>
        <taxon>Malpighiales</taxon>
        <taxon>Rhizophoraceae</taxon>
        <taxon>Rhizophora</taxon>
    </lineage>
</organism>